<dbReference type="EMBL" id="BGPR01074253">
    <property type="protein sequence ID" value="GBO46510.1"/>
    <property type="molecule type" value="Genomic_DNA"/>
</dbReference>
<dbReference type="AlphaFoldDB" id="A0A4Y2XC31"/>
<organism evidence="1 2">
    <name type="scientific">Araneus ventricosus</name>
    <name type="common">Orbweaver spider</name>
    <name type="synonym">Epeira ventricosa</name>
    <dbReference type="NCBI Taxonomy" id="182803"/>
    <lineage>
        <taxon>Eukaryota</taxon>
        <taxon>Metazoa</taxon>
        <taxon>Ecdysozoa</taxon>
        <taxon>Arthropoda</taxon>
        <taxon>Chelicerata</taxon>
        <taxon>Arachnida</taxon>
        <taxon>Araneae</taxon>
        <taxon>Araneomorphae</taxon>
        <taxon>Entelegynae</taxon>
        <taxon>Araneoidea</taxon>
        <taxon>Araneidae</taxon>
        <taxon>Araneus</taxon>
    </lineage>
</organism>
<keyword evidence="2" id="KW-1185">Reference proteome</keyword>
<reference evidence="1 2" key="1">
    <citation type="journal article" date="2019" name="Sci. Rep.">
        <title>Orb-weaving spider Araneus ventricosus genome elucidates the spidroin gene catalogue.</title>
        <authorList>
            <person name="Kono N."/>
            <person name="Nakamura H."/>
            <person name="Ohtoshi R."/>
            <person name="Moran D.A.P."/>
            <person name="Shinohara A."/>
            <person name="Yoshida Y."/>
            <person name="Fujiwara M."/>
            <person name="Mori M."/>
            <person name="Tomita M."/>
            <person name="Arakawa K."/>
        </authorList>
    </citation>
    <scope>NUCLEOTIDE SEQUENCE [LARGE SCALE GENOMIC DNA]</scope>
</reference>
<sequence length="84" mass="9336">MTSGRPAFGLEKMVYLSSNIYQSSRKTEPIGMVSWYAHNKPGKPSRMCSRGNQSIVPYLSVPKDSFSNPPTNGRLEEAVVVDWA</sequence>
<protein>
    <submittedName>
        <fullName evidence="1">Uncharacterized protein</fullName>
    </submittedName>
</protein>
<dbReference type="Proteomes" id="UP000499080">
    <property type="component" value="Unassembled WGS sequence"/>
</dbReference>
<gene>
    <name evidence="1" type="ORF">AVEN_257598_1</name>
</gene>
<evidence type="ECO:0000313" key="1">
    <source>
        <dbReference type="EMBL" id="GBO46510.1"/>
    </source>
</evidence>
<accession>A0A4Y2XC31</accession>
<name>A0A4Y2XC31_ARAVE</name>
<evidence type="ECO:0000313" key="2">
    <source>
        <dbReference type="Proteomes" id="UP000499080"/>
    </source>
</evidence>
<proteinExistence type="predicted"/>
<comment type="caution">
    <text evidence="1">The sequence shown here is derived from an EMBL/GenBank/DDBJ whole genome shotgun (WGS) entry which is preliminary data.</text>
</comment>